<dbReference type="PANTHER" id="PTHR21678">
    <property type="entry name" value="GROWTH INHIBITION AND DIFFERENTIATION RELATED PROTEIN 88"/>
    <property type="match status" value="1"/>
</dbReference>
<reference evidence="3" key="1">
    <citation type="journal article" date="2015" name="Nat. Genet.">
        <title>The genome and transcriptome of the zoonotic hookworm Ancylostoma ceylanicum identify infection-specific gene families.</title>
        <authorList>
            <person name="Schwarz E.M."/>
            <person name="Hu Y."/>
            <person name="Antoshechkin I."/>
            <person name="Miller M.M."/>
            <person name="Sternberg P.W."/>
            <person name="Aroian R.V."/>
        </authorList>
    </citation>
    <scope>NUCLEOTIDE SEQUENCE</scope>
    <source>
        <strain evidence="3">HY135</strain>
    </source>
</reference>
<dbReference type="OrthoDB" id="5418203at2759"/>
<dbReference type="EMBL" id="JARK01001352">
    <property type="protein sequence ID" value="EYC22669.1"/>
    <property type="molecule type" value="Genomic_DNA"/>
</dbReference>
<dbReference type="STRING" id="53326.A0A016V4T0"/>
<feature type="signal peptide" evidence="1">
    <location>
        <begin position="1"/>
        <end position="21"/>
    </location>
</feature>
<keyword evidence="1" id="KW-0732">Signal</keyword>
<evidence type="ECO:0000313" key="3">
    <source>
        <dbReference type="Proteomes" id="UP000024635"/>
    </source>
</evidence>
<sequence>MTTILGAVIDLLILFSTYARGRVRICQVGFSNMSNTNMTTILQESIDQLVLTAFSRSNRKKARDALVLHKHQWLRLRPLSKSPAHVQEKAKEIQMQLRPTRVRPKTNAVVARRMVESTLGLRSTVSKEQREAERKQLSDARAVICSKKFENRKRVRRVRAHFLRCQNNPKFASGPASNFDNFAAKLFTIHHIPEEFCGKGATFSSR</sequence>
<keyword evidence="3" id="KW-1185">Reference proteome</keyword>
<dbReference type="InterPro" id="IPR039884">
    <property type="entry name" value="R3HC1/R3HCL"/>
</dbReference>
<dbReference type="PANTHER" id="PTHR21678:SF0">
    <property type="entry name" value="C3H1-TYPE DOMAIN-CONTAINING PROTEIN"/>
    <property type="match status" value="1"/>
</dbReference>
<name>A0A016V4T0_9BILA</name>
<proteinExistence type="predicted"/>
<feature type="chain" id="PRO_5001489659" evidence="1">
    <location>
        <begin position="22"/>
        <end position="206"/>
    </location>
</feature>
<dbReference type="AlphaFoldDB" id="A0A016V4T0"/>
<dbReference type="Proteomes" id="UP000024635">
    <property type="component" value="Unassembled WGS sequence"/>
</dbReference>
<gene>
    <name evidence="2" type="primary">Acey_s0016.g2888</name>
    <name evidence="2" type="ORF">Y032_0016g2888</name>
</gene>
<evidence type="ECO:0000313" key="2">
    <source>
        <dbReference type="EMBL" id="EYC22669.1"/>
    </source>
</evidence>
<comment type="caution">
    <text evidence="2">The sequence shown here is derived from an EMBL/GenBank/DDBJ whole genome shotgun (WGS) entry which is preliminary data.</text>
</comment>
<evidence type="ECO:0000256" key="1">
    <source>
        <dbReference type="SAM" id="SignalP"/>
    </source>
</evidence>
<organism evidence="2 3">
    <name type="scientific">Ancylostoma ceylanicum</name>
    <dbReference type="NCBI Taxonomy" id="53326"/>
    <lineage>
        <taxon>Eukaryota</taxon>
        <taxon>Metazoa</taxon>
        <taxon>Ecdysozoa</taxon>
        <taxon>Nematoda</taxon>
        <taxon>Chromadorea</taxon>
        <taxon>Rhabditida</taxon>
        <taxon>Rhabditina</taxon>
        <taxon>Rhabditomorpha</taxon>
        <taxon>Strongyloidea</taxon>
        <taxon>Ancylostomatidae</taxon>
        <taxon>Ancylostomatinae</taxon>
        <taxon>Ancylostoma</taxon>
    </lineage>
</organism>
<accession>A0A016V4T0</accession>
<protein>
    <submittedName>
        <fullName evidence="2">Uncharacterized protein</fullName>
    </submittedName>
</protein>